<proteinExistence type="predicted"/>
<reference evidence="2 3" key="1">
    <citation type="submission" date="2020-08" db="EMBL/GenBank/DDBJ databases">
        <authorList>
            <person name="Newling K."/>
            <person name="Davey J."/>
            <person name="Forrester S."/>
        </authorList>
    </citation>
    <scope>NUCLEOTIDE SEQUENCE [LARGE SCALE GENOMIC DNA]</scope>
    <source>
        <strain evidence="3">Crithidia deanei Carvalho (ATCC PRA-265)</strain>
    </source>
</reference>
<evidence type="ECO:0000256" key="1">
    <source>
        <dbReference type="SAM" id="MobiDB-lite"/>
    </source>
</evidence>
<organism evidence="2 3">
    <name type="scientific">Angomonas deanei</name>
    <dbReference type="NCBI Taxonomy" id="59799"/>
    <lineage>
        <taxon>Eukaryota</taxon>
        <taxon>Discoba</taxon>
        <taxon>Euglenozoa</taxon>
        <taxon>Kinetoplastea</taxon>
        <taxon>Metakinetoplastina</taxon>
        <taxon>Trypanosomatida</taxon>
        <taxon>Trypanosomatidae</taxon>
        <taxon>Strigomonadinae</taxon>
        <taxon>Angomonas</taxon>
    </lineage>
</organism>
<keyword evidence="3" id="KW-1185">Reference proteome</keyword>
<evidence type="ECO:0000313" key="2">
    <source>
        <dbReference type="EMBL" id="CAD2216925.1"/>
    </source>
</evidence>
<gene>
    <name evidence="2" type="ORF">ADEAN_000440300</name>
</gene>
<name>A0A7G2CBU2_9TRYP</name>
<dbReference type="AlphaFoldDB" id="A0A7G2CBU2"/>
<protein>
    <submittedName>
        <fullName evidence="2">Uncharacterized protein</fullName>
    </submittedName>
</protein>
<accession>A0A7G2CBU2</accession>
<dbReference type="Proteomes" id="UP000515908">
    <property type="component" value="Chromosome 07"/>
</dbReference>
<dbReference type="OrthoDB" id="191673at2759"/>
<dbReference type="VEuPathDB" id="TriTrypDB:ADEAN_000440300"/>
<evidence type="ECO:0000313" key="3">
    <source>
        <dbReference type="Proteomes" id="UP000515908"/>
    </source>
</evidence>
<feature type="region of interest" description="Disordered" evidence="1">
    <location>
        <begin position="57"/>
        <end position="103"/>
    </location>
</feature>
<sequence length="343" mass="38403">MDTVRLQTIKDDALNFSEMTAAVVARWEGIMNEHAPPQEDDDEKERLWLDSAKNLNHLSMEKKVNPPPAKATTSSSQKETEEEEEARLAEEERQQQAALQRQEDDEKELELILQLIFDVRLLSVEKGAHSMTRKTTTLTTTEENEVIGATILAARTLSCTAPGDHCAQLCVDLLWSLALQAPTTLTRVLLYDNEEGAVEWLFLSLVNLLNQSHRSMERDLRNDLVTFFTLLLKTDGQVWREKLARYADENDNSFDEAELLNSLSPPPAATIDAINAFVLLLLDLSCGTELNAPLLSSNDDSRGNNNNSIQHAATRNPLLTQKGRSCTPCALPVWPPPHYVSLM</sequence>
<feature type="region of interest" description="Disordered" evidence="1">
    <location>
        <begin position="295"/>
        <end position="316"/>
    </location>
</feature>
<dbReference type="EMBL" id="LR877151">
    <property type="protein sequence ID" value="CAD2216925.1"/>
    <property type="molecule type" value="Genomic_DNA"/>
</dbReference>